<protein>
    <recommendedName>
        <fullName evidence="4">Lipoprotein SmpA/OmlA domain-containing protein</fullName>
    </recommendedName>
</protein>
<dbReference type="AlphaFoldDB" id="A0A0G3BHT5"/>
<keyword evidence="3" id="KW-1185">Reference proteome</keyword>
<proteinExistence type="predicted"/>
<feature type="signal peptide" evidence="1">
    <location>
        <begin position="1"/>
        <end position="22"/>
    </location>
</feature>
<dbReference type="KEGG" id="pbh:AAW51_0857"/>
<organism evidence="2 3">
    <name type="scientific">Caldimonas brevitalea</name>
    <dbReference type="NCBI Taxonomy" id="413882"/>
    <lineage>
        <taxon>Bacteria</taxon>
        <taxon>Pseudomonadati</taxon>
        <taxon>Pseudomonadota</taxon>
        <taxon>Betaproteobacteria</taxon>
        <taxon>Burkholderiales</taxon>
        <taxon>Sphaerotilaceae</taxon>
        <taxon>Caldimonas</taxon>
    </lineage>
</organism>
<evidence type="ECO:0000256" key="1">
    <source>
        <dbReference type="SAM" id="SignalP"/>
    </source>
</evidence>
<dbReference type="RefSeq" id="WP_047193606.1">
    <property type="nucleotide sequence ID" value="NZ_CP011371.1"/>
</dbReference>
<gene>
    <name evidence="2" type="ORF">AAW51_0857</name>
</gene>
<feature type="chain" id="PRO_5002551552" description="Lipoprotein SmpA/OmlA domain-containing protein" evidence="1">
    <location>
        <begin position="23"/>
        <end position="191"/>
    </location>
</feature>
<evidence type="ECO:0000313" key="2">
    <source>
        <dbReference type="EMBL" id="AKJ27548.1"/>
    </source>
</evidence>
<name>A0A0G3BHT5_9BURK</name>
<dbReference type="EMBL" id="CP011371">
    <property type="protein sequence ID" value="AKJ27548.1"/>
    <property type="molecule type" value="Genomic_DNA"/>
</dbReference>
<evidence type="ECO:0000313" key="3">
    <source>
        <dbReference type="Proteomes" id="UP000035352"/>
    </source>
</evidence>
<dbReference type="Proteomes" id="UP000035352">
    <property type="component" value="Chromosome"/>
</dbReference>
<dbReference type="OrthoDB" id="9179113at2"/>
<accession>A0A0G3BHT5</accession>
<dbReference type="STRING" id="413882.AAW51_0857"/>
<keyword evidence="1" id="KW-0732">Signal</keyword>
<evidence type="ECO:0008006" key="4">
    <source>
        <dbReference type="Google" id="ProtNLM"/>
    </source>
</evidence>
<reference evidence="2 3" key="1">
    <citation type="submission" date="2015-05" db="EMBL/GenBank/DDBJ databases">
        <authorList>
            <person name="Tang B."/>
            <person name="Yu Y."/>
        </authorList>
    </citation>
    <scope>NUCLEOTIDE SEQUENCE [LARGE SCALE GENOMIC DNA]</scope>
    <source>
        <strain evidence="2 3">DSM 7029</strain>
    </source>
</reference>
<sequence>MLRQLALLAALAAPLTSALAQAENSAPSQGFLCCNMRTDGKWISDINYAESGTRLIPAGTPVKVTGFGRHRVLVEIEGSKQAIGNDYSRTMDLNTFASRYVTAQDPKAKLNGYPKKVREAIEAGRLQPGMTREQVLMSVGYPVSSENPQLDAKVWRFWRSSFAEFQVVFGDDGRVKEVVADPATRNLVVAE</sequence>